<reference evidence="2" key="1">
    <citation type="submission" date="2021-01" db="EMBL/GenBank/DDBJ databases">
        <title>Whole genome shotgun sequence of Actinoplanes rishiriensis NBRC 108556.</title>
        <authorList>
            <person name="Komaki H."/>
            <person name="Tamura T."/>
        </authorList>
    </citation>
    <scope>NUCLEOTIDE SEQUENCE</scope>
    <source>
        <strain evidence="2">NBRC 108556</strain>
    </source>
</reference>
<dbReference type="EMBL" id="BOMV01000045">
    <property type="protein sequence ID" value="GIE96441.1"/>
    <property type="molecule type" value="Genomic_DNA"/>
</dbReference>
<feature type="compositionally biased region" description="Pro residues" evidence="1">
    <location>
        <begin position="113"/>
        <end position="131"/>
    </location>
</feature>
<proteinExistence type="predicted"/>
<evidence type="ECO:0000256" key="1">
    <source>
        <dbReference type="SAM" id="MobiDB-lite"/>
    </source>
</evidence>
<evidence type="ECO:0000313" key="2">
    <source>
        <dbReference type="EMBL" id="GIE96441.1"/>
    </source>
</evidence>
<accession>A0A919MQS0</accession>
<dbReference type="AlphaFoldDB" id="A0A919MQS0"/>
<comment type="caution">
    <text evidence="2">The sequence shown here is derived from an EMBL/GenBank/DDBJ whole genome shotgun (WGS) entry which is preliminary data.</text>
</comment>
<gene>
    <name evidence="2" type="ORF">Ari01nite_39060</name>
</gene>
<keyword evidence="3" id="KW-1185">Reference proteome</keyword>
<protein>
    <submittedName>
        <fullName evidence="2">Uncharacterized protein</fullName>
    </submittedName>
</protein>
<evidence type="ECO:0000313" key="3">
    <source>
        <dbReference type="Proteomes" id="UP000636960"/>
    </source>
</evidence>
<sequence length="175" mass="19415">MSNYRPPDANLSVHGQRRNPTPPPLRRNWPPEDPRHFNNVDPFPRVAPARPPSNGFHPQRPTLLRNALHRLNRTVPPNGHPVPGRSPPSQRKYKPGSPRPPNRRPAVCRRVPAPKPTSPLIPAPRSPPRLPKPTAVRPTQTGLPVLTRPVRSPTVPIPTNPVRAVASPRPTRSVT</sequence>
<feature type="region of interest" description="Disordered" evidence="1">
    <location>
        <begin position="1"/>
        <end position="175"/>
    </location>
</feature>
<name>A0A919MQS0_9ACTN</name>
<dbReference type="PRINTS" id="PR01217">
    <property type="entry name" value="PRICHEXTENSN"/>
</dbReference>
<organism evidence="2 3">
    <name type="scientific">Paractinoplanes rishiriensis</name>
    <dbReference type="NCBI Taxonomy" id="1050105"/>
    <lineage>
        <taxon>Bacteria</taxon>
        <taxon>Bacillati</taxon>
        <taxon>Actinomycetota</taxon>
        <taxon>Actinomycetes</taxon>
        <taxon>Micromonosporales</taxon>
        <taxon>Micromonosporaceae</taxon>
        <taxon>Paractinoplanes</taxon>
    </lineage>
</organism>
<feature type="compositionally biased region" description="Basic and acidic residues" evidence="1">
    <location>
        <begin position="29"/>
        <end position="38"/>
    </location>
</feature>
<dbReference type="Proteomes" id="UP000636960">
    <property type="component" value="Unassembled WGS sequence"/>
</dbReference>